<accession>A0A1H7NNB3</accession>
<proteinExistence type="predicted"/>
<protein>
    <submittedName>
        <fullName evidence="1">Uncharacterized protein</fullName>
    </submittedName>
</protein>
<evidence type="ECO:0000313" key="2">
    <source>
        <dbReference type="Proteomes" id="UP000198620"/>
    </source>
</evidence>
<organism evidence="1 2">
    <name type="scientific">Nitrosovibrio tenuis</name>
    <dbReference type="NCBI Taxonomy" id="1233"/>
    <lineage>
        <taxon>Bacteria</taxon>
        <taxon>Pseudomonadati</taxon>
        <taxon>Pseudomonadota</taxon>
        <taxon>Betaproteobacteria</taxon>
        <taxon>Nitrosomonadales</taxon>
        <taxon>Nitrosomonadaceae</taxon>
        <taxon>Nitrosovibrio</taxon>
    </lineage>
</organism>
<reference evidence="1 2" key="1">
    <citation type="submission" date="2016-10" db="EMBL/GenBank/DDBJ databases">
        <authorList>
            <person name="de Groot N.N."/>
        </authorList>
    </citation>
    <scope>NUCLEOTIDE SEQUENCE [LARGE SCALE GENOMIC DNA]</scope>
    <source>
        <strain evidence="1 2">Nv1</strain>
    </source>
</reference>
<dbReference type="AlphaFoldDB" id="A0A1H7NNB3"/>
<evidence type="ECO:0000313" key="1">
    <source>
        <dbReference type="EMBL" id="SEL24769.1"/>
    </source>
</evidence>
<keyword evidence="2" id="KW-1185">Reference proteome</keyword>
<dbReference type="EMBL" id="FOBH01000007">
    <property type="protein sequence ID" value="SEL24769.1"/>
    <property type="molecule type" value="Genomic_DNA"/>
</dbReference>
<name>A0A1H7NNB3_9PROT</name>
<sequence length="54" mass="6201">MPRKIPAPGFQPRVARSQPYNPYDCQIRTDCRKGEWQVLCGDALIAEFFPSQDC</sequence>
<dbReference type="STRING" id="1233.SAMN05216387_10775"/>
<dbReference type="Proteomes" id="UP000198620">
    <property type="component" value="Unassembled WGS sequence"/>
</dbReference>
<gene>
    <name evidence="1" type="ORF">SAMN05216387_10775</name>
</gene>